<accession>A0A9J7DDK4</accession>
<sequence>MKFLLVLVALFAITLAAPAPETLKLDTDFVAEGKLEELPGDEYGPEGIVVRGTYSFKDPHDGSAYNVSYVADEKGCKIAGDHILNI</sequence>
<evidence type="ECO:0000256" key="2">
    <source>
        <dbReference type="SAM" id="SignalP"/>
    </source>
</evidence>
<keyword evidence="3" id="KW-1185">Reference proteome</keyword>
<feature type="signal peptide" evidence="2">
    <location>
        <begin position="1"/>
        <end position="16"/>
    </location>
</feature>
<feature type="chain" id="PRO_5046295998" evidence="2">
    <location>
        <begin position="17"/>
        <end position="86"/>
    </location>
</feature>
<dbReference type="GeneID" id="109612022"/>
<keyword evidence="2" id="KW-0732">Signal</keyword>
<dbReference type="KEGG" id="mde:109612022"/>
<dbReference type="Pfam" id="PF00379">
    <property type="entry name" value="Chitin_bind_4"/>
    <property type="match status" value="1"/>
</dbReference>
<dbReference type="RefSeq" id="XP_019891167.2">
    <property type="nucleotide sequence ID" value="XM_020035608.2"/>
</dbReference>
<reference evidence="4" key="1">
    <citation type="submission" date="2025-08" db="UniProtKB">
        <authorList>
            <consortium name="RefSeq"/>
        </authorList>
    </citation>
    <scope>IDENTIFICATION</scope>
    <source>
        <strain evidence="4">Aabys</strain>
        <tissue evidence="4">Whole body</tissue>
    </source>
</reference>
<proteinExistence type="predicted"/>
<evidence type="ECO:0000313" key="3">
    <source>
        <dbReference type="Proteomes" id="UP001652621"/>
    </source>
</evidence>
<dbReference type="AlphaFoldDB" id="A0A9J7DDK4"/>
<organism evidence="3 4">
    <name type="scientific">Musca domestica</name>
    <name type="common">House fly</name>
    <dbReference type="NCBI Taxonomy" id="7370"/>
    <lineage>
        <taxon>Eukaryota</taxon>
        <taxon>Metazoa</taxon>
        <taxon>Ecdysozoa</taxon>
        <taxon>Arthropoda</taxon>
        <taxon>Hexapoda</taxon>
        <taxon>Insecta</taxon>
        <taxon>Pterygota</taxon>
        <taxon>Neoptera</taxon>
        <taxon>Endopterygota</taxon>
        <taxon>Diptera</taxon>
        <taxon>Brachycera</taxon>
        <taxon>Muscomorpha</taxon>
        <taxon>Muscoidea</taxon>
        <taxon>Muscidae</taxon>
        <taxon>Musca</taxon>
    </lineage>
</organism>
<name>A0A9J7DDK4_MUSDO</name>
<protein>
    <submittedName>
        <fullName evidence="4">Larval cuticle protein 65Ag1-like</fullName>
    </submittedName>
</protein>
<evidence type="ECO:0000256" key="1">
    <source>
        <dbReference type="PROSITE-ProRule" id="PRU00497"/>
    </source>
</evidence>
<dbReference type="OrthoDB" id="6515429at2759"/>
<evidence type="ECO:0000313" key="4">
    <source>
        <dbReference type="RefSeq" id="XP_019891167.2"/>
    </source>
</evidence>
<dbReference type="InterPro" id="IPR000618">
    <property type="entry name" value="Insect_cuticle"/>
</dbReference>
<gene>
    <name evidence="4" type="primary">LOC109612022</name>
</gene>
<dbReference type="PROSITE" id="PS51155">
    <property type="entry name" value="CHIT_BIND_RR_2"/>
    <property type="match status" value="1"/>
</dbReference>
<keyword evidence="1" id="KW-0193">Cuticle</keyword>
<dbReference type="GO" id="GO:0042302">
    <property type="term" value="F:structural constituent of cuticle"/>
    <property type="evidence" value="ECO:0007669"/>
    <property type="project" value="UniProtKB-UniRule"/>
</dbReference>
<dbReference type="VEuPathDB" id="VectorBase:MDOMA2_016040"/>
<dbReference type="Proteomes" id="UP001652621">
    <property type="component" value="Unplaced"/>
</dbReference>